<dbReference type="EMBL" id="CP092418">
    <property type="protein sequence ID" value="USD21736.1"/>
    <property type="molecule type" value="Genomic_DNA"/>
</dbReference>
<dbReference type="PANTHER" id="PTHR43265">
    <property type="entry name" value="ESTERASE ESTD"/>
    <property type="match status" value="1"/>
</dbReference>
<proteinExistence type="predicted"/>
<name>A0ABY4VBV2_9GAMM</name>
<protein>
    <recommendedName>
        <fullName evidence="3">Peptidase S9 prolyl oligopeptidase catalytic domain-containing protein</fullName>
    </recommendedName>
</protein>
<keyword evidence="2" id="KW-1185">Reference proteome</keyword>
<organism evidence="1 2">
    <name type="scientific">Microbulbifer variabilis</name>
    <dbReference type="NCBI Taxonomy" id="266805"/>
    <lineage>
        <taxon>Bacteria</taxon>
        <taxon>Pseudomonadati</taxon>
        <taxon>Pseudomonadota</taxon>
        <taxon>Gammaproteobacteria</taxon>
        <taxon>Cellvibrionales</taxon>
        <taxon>Microbulbiferaceae</taxon>
        <taxon>Microbulbifer</taxon>
    </lineage>
</organism>
<dbReference type="RefSeq" id="WP_252084138.1">
    <property type="nucleotide sequence ID" value="NZ_CP092418.1"/>
</dbReference>
<dbReference type="InterPro" id="IPR053145">
    <property type="entry name" value="AB_hydrolase_Est10"/>
</dbReference>
<gene>
    <name evidence="1" type="ORF">MJO52_00925</name>
</gene>
<evidence type="ECO:0000313" key="1">
    <source>
        <dbReference type="EMBL" id="USD21736.1"/>
    </source>
</evidence>
<reference evidence="1" key="1">
    <citation type="submission" date="2022-02" db="EMBL/GenBank/DDBJ databases">
        <title>Coral-associated bacteria.</title>
        <authorList>
            <person name="Tang K."/>
            <person name="Wang X."/>
        </authorList>
    </citation>
    <scope>NUCLEOTIDE SEQUENCE</scope>
    <source>
        <strain evidence="1">SCSIO 43006</strain>
    </source>
</reference>
<evidence type="ECO:0008006" key="3">
    <source>
        <dbReference type="Google" id="ProtNLM"/>
    </source>
</evidence>
<dbReference type="InterPro" id="IPR029058">
    <property type="entry name" value="AB_hydrolase_fold"/>
</dbReference>
<dbReference type="SUPFAM" id="SSF53474">
    <property type="entry name" value="alpha/beta-Hydrolases"/>
    <property type="match status" value="1"/>
</dbReference>
<sequence>MMNLFRLKVIKAVLINILLLFSLPMAHAEFIKNTSKRPDNSTLYWSLEFPAHSESHGLLLIAQGSGCLPAIKNKTVQQVKKIAPKFAVLLVEKYGVTHADGPNDQFKDCSQAYVTNHTVEQRTRDVVQIVEELKGADWWNGKLVFFGGSEGGDVVARLAPKLNPDAAVVFSSGLGQSFAEVLKPLVPPHVATEVDAKLAYARTNPESVEVWGGNSMRWWADVVDRVPVNDLLDSHVPVLLIQGTEDKSSPVSSGRAARDAYTSAGRCELTYWEYPGYDHYMTDTDGVNHRREVFERVAGWIENTLLNGAPRCISGVKKIESN</sequence>
<evidence type="ECO:0000313" key="2">
    <source>
        <dbReference type="Proteomes" id="UP001055658"/>
    </source>
</evidence>
<dbReference type="Gene3D" id="3.40.50.1820">
    <property type="entry name" value="alpha/beta hydrolase"/>
    <property type="match status" value="1"/>
</dbReference>
<dbReference type="PANTHER" id="PTHR43265:SF1">
    <property type="entry name" value="ESTERASE ESTD"/>
    <property type="match status" value="1"/>
</dbReference>
<accession>A0ABY4VBV2</accession>
<dbReference type="Proteomes" id="UP001055658">
    <property type="component" value="Chromosome"/>
</dbReference>